<keyword evidence="7 8" id="KW-0378">Hydrolase</keyword>
<comment type="caution">
    <text evidence="11">The sequence shown here is derived from an EMBL/GenBank/DDBJ whole genome shotgun (WGS) entry which is preliminary data.</text>
</comment>
<dbReference type="FunFam" id="3.30.420.10:FF:000016">
    <property type="entry name" value="Ribonuclease"/>
    <property type="match status" value="1"/>
</dbReference>
<dbReference type="InterPro" id="IPR023160">
    <property type="entry name" value="RNase_HII_hlx-loop-hlx_cap_dom"/>
</dbReference>
<evidence type="ECO:0000313" key="11">
    <source>
        <dbReference type="EMBL" id="KAK6589782.1"/>
    </source>
</evidence>
<dbReference type="EMBL" id="JAWDEY010000011">
    <property type="protein sequence ID" value="KAK6589782.1"/>
    <property type="molecule type" value="Genomic_DNA"/>
</dbReference>
<evidence type="ECO:0000256" key="6">
    <source>
        <dbReference type="ARBA" id="ARBA00022759"/>
    </source>
</evidence>
<comment type="similarity">
    <text evidence="3">Belongs to the RNase HII family. Eukaryotic subfamily.</text>
</comment>
<keyword evidence="5 8" id="KW-0479">Metal-binding</keyword>
<evidence type="ECO:0000256" key="7">
    <source>
        <dbReference type="ARBA" id="ARBA00022801"/>
    </source>
</evidence>
<dbReference type="AlphaFoldDB" id="A0AAV9Y0S6"/>
<feature type="binding site" evidence="8">
    <location>
        <position position="24"/>
    </location>
    <ligand>
        <name>a divalent metal cation</name>
        <dbReference type="ChEBI" id="CHEBI:60240"/>
    </ligand>
</feature>
<dbReference type="FunFam" id="1.10.10.460:FF:000001">
    <property type="entry name" value="Ribonuclease"/>
    <property type="match status" value="1"/>
</dbReference>
<evidence type="ECO:0000256" key="3">
    <source>
        <dbReference type="ARBA" id="ARBA00007058"/>
    </source>
</evidence>
<comment type="catalytic activity">
    <reaction evidence="1 8 9">
        <text>Endonucleolytic cleavage to 5'-phosphomonoester.</text>
        <dbReference type="EC" id="3.1.26.4"/>
    </reaction>
</comment>
<evidence type="ECO:0000259" key="10">
    <source>
        <dbReference type="PROSITE" id="PS51975"/>
    </source>
</evidence>
<dbReference type="Pfam" id="PF01351">
    <property type="entry name" value="RNase_HII"/>
    <property type="match status" value="1"/>
</dbReference>
<dbReference type="GO" id="GO:0003723">
    <property type="term" value="F:RNA binding"/>
    <property type="evidence" value="ECO:0007669"/>
    <property type="project" value="UniProtKB-UniRule"/>
</dbReference>
<dbReference type="Gene3D" id="1.10.10.460">
    <property type="entry name" value="Ribonuclease hii. Domain 2"/>
    <property type="match status" value="1"/>
</dbReference>
<dbReference type="GO" id="GO:0032299">
    <property type="term" value="C:ribonuclease H2 complex"/>
    <property type="evidence" value="ECO:0007669"/>
    <property type="project" value="TreeGrafter"/>
</dbReference>
<comment type="cofactor">
    <cofactor evidence="8">
        <name>Mn(2+)</name>
        <dbReference type="ChEBI" id="CHEBI:29035"/>
    </cofactor>
    <cofactor evidence="8">
        <name>Mg(2+)</name>
        <dbReference type="ChEBI" id="CHEBI:18420"/>
    </cofactor>
    <text evidence="8">Manganese or magnesium. Binds 1 divalent metal ion per monomer in the absence of substrate. May bind a second metal ion after substrate binding.</text>
</comment>
<dbReference type="InterPro" id="IPR012337">
    <property type="entry name" value="RNaseH-like_sf"/>
</dbReference>
<proteinExistence type="inferred from homology"/>
<reference evidence="11 12" key="1">
    <citation type="submission" date="2023-10" db="EMBL/GenBank/DDBJ databases">
        <title>Comparative genomics analysis reveals potential genetic determinants of host preference in Cryptosporidium xiaoi.</title>
        <authorList>
            <person name="Xiao L."/>
            <person name="Li J."/>
        </authorList>
    </citation>
    <scope>NUCLEOTIDE SEQUENCE [LARGE SCALE GENOMIC DNA]</scope>
    <source>
        <strain evidence="11 12">52996</strain>
    </source>
</reference>
<feature type="binding site" evidence="8">
    <location>
        <position position="23"/>
    </location>
    <ligand>
        <name>a divalent metal cation</name>
        <dbReference type="ChEBI" id="CHEBI:60240"/>
    </ligand>
</feature>
<dbReference type="SUPFAM" id="SSF53098">
    <property type="entry name" value="Ribonuclease H-like"/>
    <property type="match status" value="1"/>
</dbReference>
<dbReference type="InterPro" id="IPR001352">
    <property type="entry name" value="RNase_HII/HIII"/>
</dbReference>
<keyword evidence="12" id="KW-1185">Reference proteome</keyword>
<dbReference type="EC" id="3.1.26.4" evidence="9"/>
<dbReference type="CDD" id="cd07181">
    <property type="entry name" value="RNase_HII_eukaryota_like"/>
    <property type="match status" value="1"/>
</dbReference>
<dbReference type="GO" id="GO:0006298">
    <property type="term" value="P:mismatch repair"/>
    <property type="evidence" value="ECO:0007669"/>
    <property type="project" value="TreeGrafter"/>
</dbReference>
<dbReference type="InterPro" id="IPR024567">
    <property type="entry name" value="RNase_HII/HIII_dom"/>
</dbReference>
<name>A0AAV9Y0S6_9CRYT</name>
<dbReference type="PANTHER" id="PTHR10954">
    <property type="entry name" value="RIBONUCLEASE H2 SUBUNIT A"/>
    <property type="match status" value="1"/>
</dbReference>
<evidence type="ECO:0000256" key="2">
    <source>
        <dbReference type="ARBA" id="ARBA00001946"/>
    </source>
</evidence>
<keyword evidence="6 8" id="KW-0255">Endonuclease</keyword>
<feature type="binding site" evidence="8">
    <location>
        <position position="131"/>
    </location>
    <ligand>
        <name>a divalent metal cation</name>
        <dbReference type="ChEBI" id="CHEBI:60240"/>
    </ligand>
</feature>
<dbReference type="GO" id="GO:0046872">
    <property type="term" value="F:metal ion binding"/>
    <property type="evidence" value="ECO:0007669"/>
    <property type="project" value="UniProtKB-KW"/>
</dbReference>
<dbReference type="InterPro" id="IPR036397">
    <property type="entry name" value="RNaseH_sf"/>
</dbReference>
<dbReference type="PROSITE" id="PS51975">
    <property type="entry name" value="RNASE_H_2"/>
    <property type="match status" value="1"/>
</dbReference>
<dbReference type="GO" id="GO:0004523">
    <property type="term" value="F:RNA-DNA hybrid ribonuclease activity"/>
    <property type="evidence" value="ECO:0007669"/>
    <property type="project" value="UniProtKB-UniRule"/>
</dbReference>
<gene>
    <name evidence="11" type="ORF">RS030_1176</name>
</gene>
<feature type="domain" description="RNase H type-2" evidence="10">
    <location>
        <begin position="17"/>
        <end position="248"/>
    </location>
</feature>
<evidence type="ECO:0000256" key="1">
    <source>
        <dbReference type="ARBA" id="ARBA00000077"/>
    </source>
</evidence>
<dbReference type="InterPro" id="IPR004649">
    <property type="entry name" value="RNase_H2_suA"/>
</dbReference>
<evidence type="ECO:0000256" key="9">
    <source>
        <dbReference type="RuleBase" id="RU003515"/>
    </source>
</evidence>
<dbReference type="Gene3D" id="3.30.420.10">
    <property type="entry name" value="Ribonuclease H-like superfamily/Ribonuclease H"/>
    <property type="match status" value="1"/>
</dbReference>
<accession>A0AAV9Y0S6</accession>
<dbReference type="NCBIfam" id="TIGR00729">
    <property type="entry name" value="ribonuclease HII"/>
    <property type="match status" value="1"/>
</dbReference>
<evidence type="ECO:0000256" key="4">
    <source>
        <dbReference type="ARBA" id="ARBA00022722"/>
    </source>
</evidence>
<dbReference type="Proteomes" id="UP001311799">
    <property type="component" value="Unassembled WGS sequence"/>
</dbReference>
<evidence type="ECO:0000256" key="8">
    <source>
        <dbReference type="PROSITE-ProRule" id="PRU01319"/>
    </source>
</evidence>
<comment type="cofactor">
    <cofactor evidence="2">
        <name>Mg(2+)</name>
        <dbReference type="ChEBI" id="CHEBI:18420"/>
    </cofactor>
</comment>
<dbReference type="PANTHER" id="PTHR10954:SF7">
    <property type="entry name" value="RIBONUCLEASE H2 SUBUNIT A"/>
    <property type="match status" value="1"/>
</dbReference>
<organism evidence="11 12">
    <name type="scientific">Cryptosporidium xiaoi</name>
    <dbReference type="NCBI Taxonomy" id="659607"/>
    <lineage>
        <taxon>Eukaryota</taxon>
        <taxon>Sar</taxon>
        <taxon>Alveolata</taxon>
        <taxon>Apicomplexa</taxon>
        <taxon>Conoidasida</taxon>
        <taxon>Coccidia</taxon>
        <taxon>Eucoccidiorida</taxon>
        <taxon>Eimeriorina</taxon>
        <taxon>Cryptosporidiidae</taxon>
        <taxon>Cryptosporidium</taxon>
    </lineage>
</organism>
<protein>
    <recommendedName>
        <fullName evidence="9">Ribonuclease</fullName>
        <ecNumber evidence="9">3.1.26.4</ecNumber>
    </recommendedName>
</protein>
<comment type="function">
    <text evidence="9">Endonuclease that specifically degrades the RNA of RNA-DNA hybrids.</text>
</comment>
<dbReference type="GO" id="GO:0043137">
    <property type="term" value="P:DNA replication, removal of RNA primer"/>
    <property type="evidence" value="ECO:0007669"/>
    <property type="project" value="TreeGrafter"/>
</dbReference>
<sequence>MLDHSFEENLCTFDKREVVLGVDEAGRGPVLGPMVYACLYYPKENEEMLRKFGVDDSKKLTSSNRDKINVRIRKETDKFGWRIHSISPEYLSCEMQKRRKTNLNEISHIATINLINSVINNGVNVREIYIDTVGPPETYKDKLKQIFPNIGIVVKPRADSLFTSVSGASILAKVKRDDFLLNWWDQPGVDKFDLNGNDMSKYEQGSGYPGDPKTKEFLKLTFNPIFGFPNIVRFSWSTAIDFINKDGYEVIWDSLESGEDNQGKIFFKNPKKKSKFYNKIIN</sequence>
<evidence type="ECO:0000256" key="5">
    <source>
        <dbReference type="ARBA" id="ARBA00022723"/>
    </source>
</evidence>
<keyword evidence="4 8" id="KW-0540">Nuclease</keyword>
<evidence type="ECO:0000313" key="12">
    <source>
        <dbReference type="Proteomes" id="UP001311799"/>
    </source>
</evidence>